<dbReference type="InterPro" id="IPR054722">
    <property type="entry name" value="PolX-like_BBD"/>
</dbReference>
<keyword evidence="3" id="KW-1185">Reference proteome</keyword>
<sequence>MEKDYHLTTIEVEEEEETEEATLTEMTDLSAKSVERLDTKQTFVTSGASNHVTVEMENINSRNEHTGKEKIMVGNGNNLHISHIGVTCLPTLIDKPLMLNKRLHVPAIKKNLISVSHLTFDNHVYMEFHSNCCFVKDKLTRRVMLQEKLRKGLYQLEFPYQNNESNVQ</sequence>
<name>A0ABD1RDL4_9LAMI</name>
<organism evidence="2 3">
    <name type="scientific">Abeliophyllum distichum</name>
    <dbReference type="NCBI Taxonomy" id="126358"/>
    <lineage>
        <taxon>Eukaryota</taxon>
        <taxon>Viridiplantae</taxon>
        <taxon>Streptophyta</taxon>
        <taxon>Embryophyta</taxon>
        <taxon>Tracheophyta</taxon>
        <taxon>Spermatophyta</taxon>
        <taxon>Magnoliopsida</taxon>
        <taxon>eudicotyledons</taxon>
        <taxon>Gunneridae</taxon>
        <taxon>Pentapetalae</taxon>
        <taxon>asterids</taxon>
        <taxon>lamiids</taxon>
        <taxon>Lamiales</taxon>
        <taxon>Oleaceae</taxon>
        <taxon>Forsythieae</taxon>
        <taxon>Abeliophyllum</taxon>
    </lineage>
</organism>
<gene>
    <name evidence="2" type="ORF">Adt_31263</name>
</gene>
<proteinExistence type="predicted"/>
<evidence type="ECO:0000259" key="1">
    <source>
        <dbReference type="Pfam" id="PF22936"/>
    </source>
</evidence>
<dbReference type="EMBL" id="JBFOLK010000009">
    <property type="protein sequence ID" value="KAL2486507.1"/>
    <property type="molecule type" value="Genomic_DNA"/>
</dbReference>
<reference evidence="3" key="1">
    <citation type="submission" date="2024-07" db="EMBL/GenBank/DDBJ databases">
        <title>Two chromosome-level genome assemblies of Korean endemic species Abeliophyllum distichum and Forsythia ovata (Oleaceae).</title>
        <authorList>
            <person name="Jang H."/>
        </authorList>
    </citation>
    <scope>NUCLEOTIDE SEQUENCE [LARGE SCALE GENOMIC DNA]</scope>
</reference>
<dbReference type="Proteomes" id="UP001604336">
    <property type="component" value="Unassembled WGS sequence"/>
</dbReference>
<feature type="domain" description="Retrovirus-related Pol polyprotein from transposon TNT 1-94-like beta-barrel" evidence="1">
    <location>
        <begin position="44"/>
        <end position="119"/>
    </location>
</feature>
<protein>
    <recommendedName>
        <fullName evidence="1">Retrovirus-related Pol polyprotein from transposon TNT 1-94-like beta-barrel domain-containing protein</fullName>
    </recommendedName>
</protein>
<evidence type="ECO:0000313" key="3">
    <source>
        <dbReference type="Proteomes" id="UP001604336"/>
    </source>
</evidence>
<comment type="caution">
    <text evidence="2">The sequence shown here is derived from an EMBL/GenBank/DDBJ whole genome shotgun (WGS) entry which is preliminary data.</text>
</comment>
<dbReference type="Pfam" id="PF22936">
    <property type="entry name" value="Pol_BBD"/>
    <property type="match status" value="1"/>
</dbReference>
<dbReference type="AlphaFoldDB" id="A0ABD1RDL4"/>
<evidence type="ECO:0000313" key="2">
    <source>
        <dbReference type="EMBL" id="KAL2486507.1"/>
    </source>
</evidence>
<accession>A0ABD1RDL4</accession>